<proteinExistence type="predicted"/>
<reference evidence="10 11" key="1">
    <citation type="journal article" date="2014" name="Genome Announc.">
        <title>Genome Sequence and Methylome of Soil Bacterium Gemmatirosa kalamazoonensis KBS708T, a Member of the Rarely Cultivated Gemmatimonadetes Phylum.</title>
        <authorList>
            <person name="Debruyn J.M."/>
            <person name="Radosevich M."/>
            <person name="Wommack K.E."/>
            <person name="Polson S.W."/>
            <person name="Hauser L.J."/>
            <person name="Fawaz M.N."/>
            <person name="Korlach J."/>
            <person name="Tsai Y.C."/>
        </authorList>
    </citation>
    <scope>NUCLEOTIDE SEQUENCE [LARGE SCALE GENOMIC DNA]</scope>
    <source>
        <strain evidence="10 11">KBS708</strain>
    </source>
</reference>
<keyword evidence="11" id="KW-1185">Reference proteome</keyword>
<dbReference type="InterPro" id="IPR058240">
    <property type="entry name" value="rSAM_sf"/>
</dbReference>
<dbReference type="PATRIC" id="fig|861299.3.peg.862"/>
<keyword evidence="5" id="KW-0479">Metal-binding</keyword>
<protein>
    <submittedName>
        <fullName evidence="10">Radical SAM domain protein</fullName>
    </submittedName>
</protein>
<dbReference type="STRING" id="861299.J421_0848"/>
<organism evidence="10 11">
    <name type="scientific">Gemmatirosa kalamazoonensis</name>
    <dbReference type="NCBI Taxonomy" id="861299"/>
    <lineage>
        <taxon>Bacteria</taxon>
        <taxon>Pseudomonadati</taxon>
        <taxon>Gemmatimonadota</taxon>
        <taxon>Gemmatimonadia</taxon>
        <taxon>Gemmatimonadales</taxon>
        <taxon>Gemmatimonadaceae</taxon>
        <taxon>Gemmatirosa</taxon>
    </lineage>
</organism>
<dbReference type="InterPro" id="IPR034466">
    <property type="entry name" value="Methyltransferase_Class_B"/>
</dbReference>
<dbReference type="HOGENOM" id="CLU_021572_4_1_0"/>
<dbReference type="OrthoDB" id="9801424at2"/>
<evidence type="ECO:0000256" key="6">
    <source>
        <dbReference type="ARBA" id="ARBA00023004"/>
    </source>
</evidence>
<sequence>MILLASSFFLRHDPKQRARMKPYPPLATLLVAAALRERGHRVALFDATLADDVDAFVARLDATRPAVVGILEDNFNYLTKMCTERSREATLAMVRAARARGCRVAVNGSDATDHPARYLDAGAHAVLPGEADATFLALADAWRDDADASLVDLAGLALADGAGGVAYTAGAPSVRDLDALPFPAWDLVDVETYRHAWRDAHGRFSWNMVTSRGCPFGCNWCAKPIFGRRYVQRAPELVAEELARLRATVRPDHVWFADDIFGLTASWIARFADAVADRGARTPFTIQCRADLLTPDVASALARAGAEEVWIGVESGSQGILDAMDKGTTVDEVRAATRALKTHGVRAAWFLQLGYPSETWADLLATRDLVRDERPDDVGVSVAYPLPGTKFHARVRDELGRRQNWRHTDDLAMLFHGTYTTPFYRRVRDALHHEVRTGARDDGRWASLARDEVAHRSAEPLVVGR</sequence>
<dbReference type="Pfam" id="PF02310">
    <property type="entry name" value="B12-binding"/>
    <property type="match status" value="1"/>
</dbReference>
<dbReference type="PROSITE" id="PS51918">
    <property type="entry name" value="RADICAL_SAM"/>
    <property type="match status" value="1"/>
</dbReference>
<dbReference type="PANTHER" id="PTHR43409">
    <property type="entry name" value="ANAEROBIC MAGNESIUM-PROTOPORPHYRIN IX MONOMETHYL ESTER CYCLASE-RELATED"/>
    <property type="match status" value="1"/>
</dbReference>
<dbReference type="InterPro" id="IPR051198">
    <property type="entry name" value="BchE-like"/>
</dbReference>
<dbReference type="InterPro" id="IPR023404">
    <property type="entry name" value="rSAM_horseshoe"/>
</dbReference>
<dbReference type="EMBL" id="CP007128">
    <property type="protein sequence ID" value="AHG88385.1"/>
    <property type="molecule type" value="Genomic_DNA"/>
</dbReference>
<keyword evidence="3" id="KW-0808">Transferase</keyword>
<gene>
    <name evidence="10" type="ORF">J421_0848</name>
</gene>
<dbReference type="SFLD" id="SFLDG01123">
    <property type="entry name" value="methyltransferase_(Class_B)"/>
    <property type="match status" value="1"/>
</dbReference>
<evidence type="ECO:0000256" key="2">
    <source>
        <dbReference type="ARBA" id="ARBA00022603"/>
    </source>
</evidence>
<feature type="domain" description="B12-binding" evidence="8">
    <location>
        <begin position="1"/>
        <end position="149"/>
    </location>
</feature>
<dbReference type="InterPro" id="IPR006638">
    <property type="entry name" value="Elp3/MiaA/NifB-like_rSAM"/>
</dbReference>
<dbReference type="AlphaFoldDB" id="W0RDJ3"/>
<dbReference type="Gene3D" id="3.40.50.280">
    <property type="entry name" value="Cobalamin-binding domain"/>
    <property type="match status" value="1"/>
</dbReference>
<dbReference type="GO" id="GO:0046872">
    <property type="term" value="F:metal ion binding"/>
    <property type="evidence" value="ECO:0007669"/>
    <property type="project" value="UniProtKB-KW"/>
</dbReference>
<dbReference type="GO" id="GO:0031419">
    <property type="term" value="F:cobalamin binding"/>
    <property type="evidence" value="ECO:0007669"/>
    <property type="project" value="InterPro"/>
</dbReference>
<evidence type="ECO:0000259" key="9">
    <source>
        <dbReference type="PROSITE" id="PS51918"/>
    </source>
</evidence>
<dbReference type="PANTHER" id="PTHR43409:SF7">
    <property type="entry name" value="BLL1977 PROTEIN"/>
    <property type="match status" value="1"/>
</dbReference>
<evidence type="ECO:0000256" key="3">
    <source>
        <dbReference type="ARBA" id="ARBA00022679"/>
    </source>
</evidence>
<dbReference type="CDD" id="cd01335">
    <property type="entry name" value="Radical_SAM"/>
    <property type="match status" value="1"/>
</dbReference>
<dbReference type="KEGG" id="gba:J421_0848"/>
<dbReference type="InParanoid" id="W0RDJ3"/>
<evidence type="ECO:0000313" key="11">
    <source>
        <dbReference type="Proteomes" id="UP000019151"/>
    </source>
</evidence>
<evidence type="ECO:0000256" key="4">
    <source>
        <dbReference type="ARBA" id="ARBA00022691"/>
    </source>
</evidence>
<dbReference type="Proteomes" id="UP000019151">
    <property type="component" value="Chromosome"/>
</dbReference>
<dbReference type="GO" id="GO:0003824">
    <property type="term" value="F:catalytic activity"/>
    <property type="evidence" value="ECO:0007669"/>
    <property type="project" value="InterPro"/>
</dbReference>
<evidence type="ECO:0000256" key="7">
    <source>
        <dbReference type="ARBA" id="ARBA00023014"/>
    </source>
</evidence>
<dbReference type="GO" id="GO:0005829">
    <property type="term" value="C:cytosol"/>
    <property type="evidence" value="ECO:0007669"/>
    <property type="project" value="TreeGrafter"/>
</dbReference>
<dbReference type="InterPro" id="IPR007197">
    <property type="entry name" value="rSAM"/>
</dbReference>
<dbReference type="InterPro" id="IPR029056">
    <property type="entry name" value="Ribokinase-like"/>
</dbReference>
<dbReference type="Gene3D" id="3.80.30.20">
    <property type="entry name" value="tm_1862 like domain"/>
    <property type="match status" value="1"/>
</dbReference>
<keyword evidence="7" id="KW-0411">Iron-sulfur</keyword>
<keyword evidence="4" id="KW-0949">S-adenosyl-L-methionine</keyword>
<accession>W0RDJ3</accession>
<dbReference type="SFLD" id="SFLDS00029">
    <property type="entry name" value="Radical_SAM"/>
    <property type="match status" value="1"/>
</dbReference>
<evidence type="ECO:0000256" key="5">
    <source>
        <dbReference type="ARBA" id="ARBA00022723"/>
    </source>
</evidence>
<name>W0RDJ3_9BACT</name>
<evidence type="ECO:0000259" key="8">
    <source>
        <dbReference type="PROSITE" id="PS51332"/>
    </source>
</evidence>
<dbReference type="SUPFAM" id="SSF53613">
    <property type="entry name" value="Ribokinase-like"/>
    <property type="match status" value="1"/>
</dbReference>
<dbReference type="RefSeq" id="WP_104023015.1">
    <property type="nucleotide sequence ID" value="NZ_CP007128.1"/>
</dbReference>
<dbReference type="GO" id="GO:0051539">
    <property type="term" value="F:4 iron, 4 sulfur cluster binding"/>
    <property type="evidence" value="ECO:0007669"/>
    <property type="project" value="UniProtKB-KW"/>
</dbReference>
<dbReference type="eggNOG" id="COG1032">
    <property type="taxonomic scope" value="Bacteria"/>
</dbReference>
<dbReference type="SUPFAM" id="SSF102114">
    <property type="entry name" value="Radical SAM enzymes"/>
    <property type="match status" value="1"/>
</dbReference>
<dbReference type="Pfam" id="PF04055">
    <property type="entry name" value="Radical_SAM"/>
    <property type="match status" value="1"/>
</dbReference>
<dbReference type="PROSITE" id="PS51332">
    <property type="entry name" value="B12_BINDING"/>
    <property type="match status" value="1"/>
</dbReference>
<evidence type="ECO:0000256" key="1">
    <source>
        <dbReference type="ARBA" id="ARBA00001966"/>
    </source>
</evidence>
<dbReference type="SMART" id="SM00729">
    <property type="entry name" value="Elp3"/>
    <property type="match status" value="1"/>
</dbReference>
<keyword evidence="2" id="KW-0489">Methyltransferase</keyword>
<dbReference type="InterPro" id="IPR006158">
    <property type="entry name" value="Cobalamin-bd"/>
</dbReference>
<feature type="domain" description="Radical SAM core" evidence="9">
    <location>
        <begin position="200"/>
        <end position="418"/>
    </location>
</feature>
<comment type="cofactor">
    <cofactor evidence="1">
        <name>[4Fe-4S] cluster</name>
        <dbReference type="ChEBI" id="CHEBI:49883"/>
    </cofactor>
</comment>
<keyword evidence="6" id="KW-0408">Iron</keyword>
<dbReference type="SFLD" id="SFLDG01082">
    <property type="entry name" value="B12-binding_domain_containing"/>
    <property type="match status" value="1"/>
</dbReference>
<evidence type="ECO:0000313" key="10">
    <source>
        <dbReference type="EMBL" id="AHG88385.1"/>
    </source>
</evidence>